<dbReference type="PROSITE" id="PS51257">
    <property type="entry name" value="PROKAR_LIPOPROTEIN"/>
    <property type="match status" value="1"/>
</dbReference>
<evidence type="ECO:0008006" key="3">
    <source>
        <dbReference type="Google" id="ProtNLM"/>
    </source>
</evidence>
<dbReference type="InterPro" id="IPR025345">
    <property type="entry name" value="DUF4249"/>
</dbReference>
<gene>
    <name evidence="1" type="ORF">BTO18_08845</name>
</gene>
<dbReference type="Proteomes" id="UP000238882">
    <property type="component" value="Unassembled WGS sequence"/>
</dbReference>
<dbReference type="RefSeq" id="WP_105015871.1">
    <property type="nucleotide sequence ID" value="NZ_MSCN01000001.1"/>
</dbReference>
<dbReference type="AlphaFoldDB" id="A0A2S7WPM4"/>
<accession>A0A2S7WPM4</accession>
<sequence>MIKNKIILLIIILITFSACETVINLDFEDDQERLVIEALIKWQKGTSGNNQTIKLSKTASFYDNSILPAKNADVKISNQNGAVFVFNEIADGIYETNNFIPSVNESYTLTIVYENEVYVASETLIEAPDINNITQTIENGDSTTEPEINVFFDDKPNIENFYRIIYERSENNGASIDSDYTIYDDQFEDGNELVDFNEYEEIAINQVFQISLFGISERFSNYLSLINAQGDAGFDPFASPPVNVFGNCVNTTNSENYPYGYFGLSEFDVATYTWQ</sequence>
<evidence type="ECO:0000313" key="2">
    <source>
        <dbReference type="Proteomes" id="UP000238882"/>
    </source>
</evidence>
<proteinExistence type="predicted"/>
<organism evidence="1 2">
    <name type="scientific">Polaribacter porphyrae</name>
    <dbReference type="NCBI Taxonomy" id="1137780"/>
    <lineage>
        <taxon>Bacteria</taxon>
        <taxon>Pseudomonadati</taxon>
        <taxon>Bacteroidota</taxon>
        <taxon>Flavobacteriia</taxon>
        <taxon>Flavobacteriales</taxon>
        <taxon>Flavobacteriaceae</taxon>
    </lineage>
</organism>
<keyword evidence="2" id="KW-1185">Reference proteome</keyword>
<dbReference type="Pfam" id="PF14054">
    <property type="entry name" value="DUF4249"/>
    <property type="match status" value="1"/>
</dbReference>
<protein>
    <recommendedName>
        <fullName evidence="3">DUF4249 domain-containing protein</fullName>
    </recommendedName>
</protein>
<dbReference type="EMBL" id="MSCN01000001">
    <property type="protein sequence ID" value="PQJ79272.1"/>
    <property type="molecule type" value="Genomic_DNA"/>
</dbReference>
<name>A0A2S7WPM4_9FLAO</name>
<evidence type="ECO:0000313" key="1">
    <source>
        <dbReference type="EMBL" id="PQJ79272.1"/>
    </source>
</evidence>
<reference evidence="1 2" key="1">
    <citation type="submission" date="2016-12" db="EMBL/GenBank/DDBJ databases">
        <title>Trade-off between light-utilization and light-protection in marine flavobacteria.</title>
        <authorList>
            <person name="Kumagai Y."/>
            <person name="Yoshizawa S."/>
            <person name="Kogure K."/>
            <person name="Iwasaki W."/>
        </authorList>
    </citation>
    <scope>NUCLEOTIDE SEQUENCE [LARGE SCALE GENOMIC DNA]</scope>
    <source>
        <strain evidence="1 2">NBRC 108759</strain>
    </source>
</reference>
<dbReference type="OrthoDB" id="1430047at2"/>
<comment type="caution">
    <text evidence="1">The sequence shown here is derived from an EMBL/GenBank/DDBJ whole genome shotgun (WGS) entry which is preliminary data.</text>
</comment>